<dbReference type="RefSeq" id="WP_311618925.1">
    <property type="nucleotide sequence ID" value="NZ_JAVREV010000010.1"/>
</dbReference>
<name>A0ABU2S6S3_9ACTN</name>
<evidence type="ECO:0000313" key="2">
    <source>
        <dbReference type="EMBL" id="MDT0444671.1"/>
    </source>
</evidence>
<accession>A0ABU2S6S3</accession>
<evidence type="ECO:0000259" key="1">
    <source>
        <dbReference type="PROSITE" id="PS51819"/>
    </source>
</evidence>
<dbReference type="EMBL" id="JAVREV010000010">
    <property type="protein sequence ID" value="MDT0444671.1"/>
    <property type="molecule type" value="Genomic_DNA"/>
</dbReference>
<evidence type="ECO:0000313" key="3">
    <source>
        <dbReference type="Proteomes" id="UP001183615"/>
    </source>
</evidence>
<dbReference type="InterPro" id="IPR052164">
    <property type="entry name" value="Anthracycline_SecMetBiosynth"/>
</dbReference>
<dbReference type="Proteomes" id="UP001183615">
    <property type="component" value="Unassembled WGS sequence"/>
</dbReference>
<dbReference type="SUPFAM" id="SSF54593">
    <property type="entry name" value="Glyoxalase/Bleomycin resistance protein/Dihydroxybiphenyl dioxygenase"/>
    <property type="match status" value="1"/>
</dbReference>
<dbReference type="Gene3D" id="3.10.180.10">
    <property type="entry name" value="2,3-Dihydroxybiphenyl 1,2-Dioxygenase, domain 1"/>
    <property type="match status" value="1"/>
</dbReference>
<dbReference type="PROSITE" id="PS51819">
    <property type="entry name" value="VOC"/>
    <property type="match status" value="1"/>
</dbReference>
<feature type="domain" description="VOC" evidence="1">
    <location>
        <begin position="1"/>
        <end position="69"/>
    </location>
</feature>
<protein>
    <submittedName>
        <fullName evidence="2">VOC family protein</fullName>
    </submittedName>
</protein>
<proteinExistence type="predicted"/>
<reference evidence="3" key="1">
    <citation type="submission" date="2023-07" db="EMBL/GenBank/DDBJ databases">
        <title>30 novel species of actinomycetes from the DSMZ collection.</title>
        <authorList>
            <person name="Nouioui I."/>
        </authorList>
    </citation>
    <scope>NUCLEOTIDE SEQUENCE [LARGE SCALE GENOMIC DNA]</scope>
    <source>
        <strain evidence="3">DSM 41886</strain>
    </source>
</reference>
<sequence length="180" mass="19653">MSDLASPIYPPETPAHIAYYLAVDDVDRRAEAATANGARLVVPPFDAGDQGRLATLIDPVGAAFSLWQPHRFAGWSLPPHLAGTPQRMVLASDQPDRARHFYRATTGADLARAEFVTAGSFPPSTRQWEVVIGVDDPDHVVARARDHGADVVTWSEKTGRPVVRLSGPERLTCHVRRLES</sequence>
<keyword evidence="3" id="KW-1185">Reference proteome</keyword>
<organism evidence="2 3">
    <name type="scientific">Streptomyces johnsoniae</name>
    <dbReference type="NCBI Taxonomy" id="3075532"/>
    <lineage>
        <taxon>Bacteria</taxon>
        <taxon>Bacillati</taxon>
        <taxon>Actinomycetota</taxon>
        <taxon>Actinomycetes</taxon>
        <taxon>Kitasatosporales</taxon>
        <taxon>Streptomycetaceae</taxon>
        <taxon>Streptomyces</taxon>
    </lineage>
</organism>
<comment type="caution">
    <text evidence="2">The sequence shown here is derived from an EMBL/GenBank/DDBJ whole genome shotgun (WGS) entry which is preliminary data.</text>
</comment>
<dbReference type="PANTHER" id="PTHR33993">
    <property type="entry name" value="GLYOXALASE-RELATED"/>
    <property type="match status" value="1"/>
</dbReference>
<gene>
    <name evidence="2" type="ORF">RM779_19000</name>
</gene>
<dbReference type="InterPro" id="IPR029068">
    <property type="entry name" value="Glyas_Bleomycin-R_OHBP_Dase"/>
</dbReference>
<dbReference type="InterPro" id="IPR037523">
    <property type="entry name" value="VOC_core"/>
</dbReference>
<dbReference type="PANTHER" id="PTHR33993:SF14">
    <property type="entry name" value="GB|AAF24581.1"/>
    <property type="match status" value="1"/>
</dbReference>